<comment type="caution">
    <text evidence="2">The sequence shown here is derived from an EMBL/GenBank/DDBJ whole genome shotgun (WGS) entry which is preliminary data.</text>
</comment>
<reference evidence="2" key="1">
    <citation type="journal article" date="2022" name="bioRxiv">
        <title>Sequencing and chromosome-scale assembly of the giantPleurodeles waltlgenome.</title>
        <authorList>
            <person name="Brown T."/>
            <person name="Elewa A."/>
            <person name="Iarovenko S."/>
            <person name="Subramanian E."/>
            <person name="Araus A.J."/>
            <person name="Petzold A."/>
            <person name="Susuki M."/>
            <person name="Suzuki K.-i.T."/>
            <person name="Hayashi T."/>
            <person name="Toyoda A."/>
            <person name="Oliveira C."/>
            <person name="Osipova E."/>
            <person name="Leigh N.D."/>
            <person name="Simon A."/>
            <person name="Yun M.H."/>
        </authorList>
    </citation>
    <scope>NUCLEOTIDE SEQUENCE</scope>
    <source>
        <strain evidence="2">20211129_DDA</strain>
        <tissue evidence="2">Liver</tissue>
    </source>
</reference>
<protein>
    <submittedName>
        <fullName evidence="2">Uncharacterized protein</fullName>
    </submittedName>
</protein>
<dbReference type="AlphaFoldDB" id="A0AAV7LG89"/>
<proteinExistence type="predicted"/>
<evidence type="ECO:0000313" key="3">
    <source>
        <dbReference type="Proteomes" id="UP001066276"/>
    </source>
</evidence>
<feature type="region of interest" description="Disordered" evidence="1">
    <location>
        <begin position="14"/>
        <end position="37"/>
    </location>
</feature>
<keyword evidence="3" id="KW-1185">Reference proteome</keyword>
<sequence>MVAAAACTCRRTQRCPASGGETAATATPPLAGSGGRHALAVPRSVRGEEGGNPPQVRSSSGLSLLICFLSVSASRYCVLGPDARPCRRS</sequence>
<gene>
    <name evidence="2" type="ORF">NDU88_003795</name>
</gene>
<evidence type="ECO:0000256" key="1">
    <source>
        <dbReference type="SAM" id="MobiDB-lite"/>
    </source>
</evidence>
<name>A0AAV7LG89_PLEWA</name>
<accession>A0AAV7LG89</accession>
<evidence type="ECO:0000313" key="2">
    <source>
        <dbReference type="EMBL" id="KAJ1090666.1"/>
    </source>
</evidence>
<dbReference type="EMBL" id="JANPWB010000015">
    <property type="protein sequence ID" value="KAJ1090666.1"/>
    <property type="molecule type" value="Genomic_DNA"/>
</dbReference>
<organism evidence="2 3">
    <name type="scientific">Pleurodeles waltl</name>
    <name type="common">Iberian ribbed newt</name>
    <dbReference type="NCBI Taxonomy" id="8319"/>
    <lineage>
        <taxon>Eukaryota</taxon>
        <taxon>Metazoa</taxon>
        <taxon>Chordata</taxon>
        <taxon>Craniata</taxon>
        <taxon>Vertebrata</taxon>
        <taxon>Euteleostomi</taxon>
        <taxon>Amphibia</taxon>
        <taxon>Batrachia</taxon>
        <taxon>Caudata</taxon>
        <taxon>Salamandroidea</taxon>
        <taxon>Salamandridae</taxon>
        <taxon>Pleurodelinae</taxon>
        <taxon>Pleurodeles</taxon>
    </lineage>
</organism>
<dbReference type="Proteomes" id="UP001066276">
    <property type="component" value="Chromosome 11"/>
</dbReference>